<dbReference type="SMART" id="SM00448">
    <property type="entry name" value="REC"/>
    <property type="match status" value="1"/>
</dbReference>
<keyword evidence="1 2" id="KW-0597">Phosphoprotein</keyword>
<evidence type="ECO:0000256" key="1">
    <source>
        <dbReference type="ARBA" id="ARBA00022553"/>
    </source>
</evidence>
<organism evidence="4 5">
    <name type="scientific">Sulfidibacter corallicola</name>
    <dbReference type="NCBI Taxonomy" id="2818388"/>
    <lineage>
        <taxon>Bacteria</taxon>
        <taxon>Pseudomonadati</taxon>
        <taxon>Acidobacteriota</taxon>
        <taxon>Holophagae</taxon>
        <taxon>Acanthopleuribacterales</taxon>
        <taxon>Acanthopleuribacteraceae</taxon>
        <taxon>Sulfidibacter</taxon>
    </lineage>
</organism>
<dbReference type="SUPFAM" id="SSF48371">
    <property type="entry name" value="ARM repeat"/>
    <property type="match status" value="1"/>
</dbReference>
<dbReference type="PANTHER" id="PTHR44591">
    <property type="entry name" value="STRESS RESPONSE REGULATOR PROTEIN 1"/>
    <property type="match status" value="1"/>
</dbReference>
<dbReference type="PANTHER" id="PTHR44591:SF3">
    <property type="entry name" value="RESPONSE REGULATORY DOMAIN-CONTAINING PROTEIN"/>
    <property type="match status" value="1"/>
</dbReference>
<sequence length="885" mass="101616">MTPGTFKDHILEAYRDGRRKELEDIVLGGLESFRESAIEDLETLMFDVDAKLRDTFFQLMVKDNGADMIPRLISIIRKEKNPLYFKNHLLHFSNLHHPEAIDALEALEQGLPTEARMQWQRSLGKLKANFREYNYMREFKRGGSNPKRIKQAAEMMIKAPHPDYIPFLNEMLAADDAGVAREAVRVLQKLGNQSSYEPLSLLFRKLAVDRMHADVFLDMPFFKEHVEQFDLSKLIDVIDVAIDTGWDEADRMDLMDEYLSGNHDAAIVNLLIPFGFRDGSLYQRAKESLEDLCNADKKLDDVARGKLRQAVHTRIEHLIERLHEIVLAMSHINRQSESEAFVSQLEEMMPPDLPERETLIFSALAGLKSQSAKQHLLDYMNSSPAAMTKVLDALNTFVLDDVPETVIDLAGDPKNGPVRQRAIELIANSPNGPAHLRPLLEHESVVVRADAVKAIAEHQVEPCYKDLLDLLHLDNQVSFLLVILEALESFDDERTAQAVQRFMTMPRPLKVRAQTLRTIIKAGGANRYSMITDVLRDYPGRHFSEMFEAFVEEIQEVPRSKDVSSFLALQDFWELCLNHDQAAVRKATVKLLDKVAWEEHGIAEWVAIFQQALHTHTDDRNKEELELLRRSLLRINVRLEEIHKSETMRQRFNEILERLQQDSQFEKLQALRELEQAYQREMLEDNPDALLPLILELREFLDRHENAHKMEILAINVAGKIGLPALKGKIESYLKHPNMAVSQAARNALQLPLNEKLRVSLIKSILVMDDSHYITELVARILQTKGYQVAQENKPMLGLQRLSSHKFDLLILDLKMPELSGAEFLQNAVHQKVKPRFTMILTGNRNREELLEVSQFGVDTIVLKPFHAKDILARVRAIEEKWMMG</sequence>
<dbReference type="Gene3D" id="3.40.50.2300">
    <property type="match status" value="1"/>
</dbReference>
<reference evidence="4" key="1">
    <citation type="submission" date="2021-03" db="EMBL/GenBank/DDBJ databases">
        <title>Acanthopleuribacteraceae sp. M133.</title>
        <authorList>
            <person name="Wang G."/>
        </authorList>
    </citation>
    <scope>NUCLEOTIDE SEQUENCE</scope>
    <source>
        <strain evidence="4">M133</strain>
    </source>
</reference>
<dbReference type="Gene3D" id="1.25.10.10">
    <property type="entry name" value="Leucine-rich Repeat Variant"/>
    <property type="match status" value="1"/>
</dbReference>
<evidence type="ECO:0000313" key="5">
    <source>
        <dbReference type="Proteomes" id="UP000663929"/>
    </source>
</evidence>
<dbReference type="Proteomes" id="UP000663929">
    <property type="component" value="Chromosome"/>
</dbReference>
<dbReference type="GO" id="GO:0000160">
    <property type="term" value="P:phosphorelay signal transduction system"/>
    <property type="evidence" value="ECO:0007669"/>
    <property type="project" value="InterPro"/>
</dbReference>
<dbReference type="SUPFAM" id="SSF52172">
    <property type="entry name" value="CheY-like"/>
    <property type="match status" value="1"/>
</dbReference>
<dbReference type="InterPro" id="IPR016024">
    <property type="entry name" value="ARM-type_fold"/>
</dbReference>
<dbReference type="AlphaFoldDB" id="A0A8A4TR58"/>
<dbReference type="Pfam" id="PF00072">
    <property type="entry name" value="Response_reg"/>
    <property type="match status" value="1"/>
</dbReference>
<feature type="domain" description="Response regulatory" evidence="3">
    <location>
        <begin position="764"/>
        <end position="879"/>
    </location>
</feature>
<protein>
    <submittedName>
        <fullName evidence="4">Response regulator transcription factor</fullName>
    </submittedName>
</protein>
<dbReference type="InterPro" id="IPR011989">
    <property type="entry name" value="ARM-like"/>
</dbReference>
<gene>
    <name evidence="4" type="ORF">J3U87_05395</name>
</gene>
<accession>A0A8A4TR58</accession>
<dbReference type="CDD" id="cd00156">
    <property type="entry name" value="REC"/>
    <property type="match status" value="1"/>
</dbReference>
<dbReference type="KEGG" id="scor:J3U87_05395"/>
<dbReference type="InterPro" id="IPR011006">
    <property type="entry name" value="CheY-like_superfamily"/>
</dbReference>
<proteinExistence type="predicted"/>
<dbReference type="RefSeq" id="WP_237382004.1">
    <property type="nucleotide sequence ID" value="NZ_CP071793.1"/>
</dbReference>
<name>A0A8A4TR58_SULCO</name>
<keyword evidence="5" id="KW-1185">Reference proteome</keyword>
<dbReference type="EMBL" id="CP071793">
    <property type="protein sequence ID" value="QTD51887.1"/>
    <property type="molecule type" value="Genomic_DNA"/>
</dbReference>
<evidence type="ECO:0000313" key="4">
    <source>
        <dbReference type="EMBL" id="QTD51887.1"/>
    </source>
</evidence>
<evidence type="ECO:0000256" key="2">
    <source>
        <dbReference type="PROSITE-ProRule" id="PRU00169"/>
    </source>
</evidence>
<evidence type="ECO:0000259" key="3">
    <source>
        <dbReference type="PROSITE" id="PS50110"/>
    </source>
</evidence>
<dbReference type="InterPro" id="IPR001789">
    <property type="entry name" value="Sig_transdc_resp-reg_receiver"/>
</dbReference>
<dbReference type="InterPro" id="IPR050595">
    <property type="entry name" value="Bact_response_regulator"/>
</dbReference>
<dbReference type="PROSITE" id="PS50110">
    <property type="entry name" value="RESPONSE_REGULATORY"/>
    <property type="match status" value="1"/>
</dbReference>
<feature type="modified residue" description="4-aspartylphosphate" evidence="2">
    <location>
        <position position="813"/>
    </location>
</feature>